<keyword evidence="2" id="KW-1185">Reference proteome</keyword>
<name>A0ABR7SVD1_9ACTN</name>
<evidence type="ECO:0000313" key="2">
    <source>
        <dbReference type="Proteomes" id="UP000642284"/>
    </source>
</evidence>
<evidence type="ECO:0000313" key="1">
    <source>
        <dbReference type="EMBL" id="MBC9718829.1"/>
    </source>
</evidence>
<dbReference type="Proteomes" id="UP000642284">
    <property type="component" value="Unassembled WGS sequence"/>
</dbReference>
<gene>
    <name evidence="1" type="ORF">H9Y04_40510</name>
</gene>
<organism evidence="1 2">
    <name type="scientific">Streptomyces polyasparticus</name>
    <dbReference type="NCBI Taxonomy" id="2767826"/>
    <lineage>
        <taxon>Bacteria</taxon>
        <taxon>Bacillati</taxon>
        <taxon>Actinomycetota</taxon>
        <taxon>Actinomycetes</taxon>
        <taxon>Kitasatosporales</taxon>
        <taxon>Streptomycetaceae</taxon>
        <taxon>Streptomyces</taxon>
    </lineage>
</organism>
<sequence length="166" mass="18889">MSAGGTVCELRRTDDGWWWAGDNEYGRRDLLHLPFPHPDDYAAAEDELGLREPRMEDYADESAYDRAWKAWDDEYGELQDRKTAGAVIAQEHGCGFSTLLALTGPLAGTMWWDGRATCDRILPLSLEHGSGARPVTFDEWLDHDSWNLLPPGWGQQDLRPDRRQQT</sequence>
<proteinExistence type="predicted"/>
<comment type="caution">
    <text evidence="1">The sequence shown here is derived from an EMBL/GenBank/DDBJ whole genome shotgun (WGS) entry which is preliminary data.</text>
</comment>
<protein>
    <submittedName>
        <fullName evidence="1">SMI1/KNR4 family protein</fullName>
    </submittedName>
</protein>
<reference evidence="1 2" key="1">
    <citation type="submission" date="2020-08" db="EMBL/GenBank/DDBJ databases">
        <title>Genemic of Streptomyces polyaspartic.</title>
        <authorList>
            <person name="Liu W."/>
        </authorList>
    </citation>
    <scope>NUCLEOTIDE SEQUENCE [LARGE SCALE GENOMIC DNA]</scope>
    <source>
        <strain evidence="1 2">TRM66268-LWL</strain>
    </source>
</reference>
<accession>A0ABR7SVD1</accession>
<dbReference type="EMBL" id="JACTVJ010000029">
    <property type="protein sequence ID" value="MBC9718829.1"/>
    <property type="molecule type" value="Genomic_DNA"/>
</dbReference>